<name>A0A1G8EES6_PSEOR</name>
<protein>
    <submittedName>
        <fullName evidence="1">Uncharacterized protein</fullName>
    </submittedName>
</protein>
<gene>
    <name evidence="1" type="ORF">SAMN05216377_1355</name>
</gene>
<dbReference type="STRING" id="366584.SAMN05216377_1355"/>
<organism evidence="1 2">
    <name type="scientific">Pseudonocardia oroxyli</name>
    <dbReference type="NCBI Taxonomy" id="366584"/>
    <lineage>
        <taxon>Bacteria</taxon>
        <taxon>Bacillati</taxon>
        <taxon>Actinomycetota</taxon>
        <taxon>Actinomycetes</taxon>
        <taxon>Pseudonocardiales</taxon>
        <taxon>Pseudonocardiaceae</taxon>
        <taxon>Pseudonocardia</taxon>
    </lineage>
</organism>
<evidence type="ECO:0000313" key="2">
    <source>
        <dbReference type="Proteomes" id="UP000198967"/>
    </source>
</evidence>
<dbReference type="Proteomes" id="UP000198967">
    <property type="component" value="Unassembled WGS sequence"/>
</dbReference>
<dbReference type="AlphaFoldDB" id="A0A1G8EES6"/>
<sequence>MNLMPEQWFGPWLYQEGEAEGLPFLEAVRRLAPSKLAGLIEPKDTVVSSYPVAPFVLLPLDVTLSEEPSAIDIDMLYDGRGNLEAPRVWWRL</sequence>
<evidence type="ECO:0000313" key="1">
    <source>
        <dbReference type="EMBL" id="SDH68361.1"/>
    </source>
</evidence>
<keyword evidence="2" id="KW-1185">Reference proteome</keyword>
<dbReference type="EMBL" id="FNBE01000035">
    <property type="protein sequence ID" value="SDH68361.1"/>
    <property type="molecule type" value="Genomic_DNA"/>
</dbReference>
<proteinExistence type="predicted"/>
<accession>A0A1G8EES6</accession>
<reference evidence="1 2" key="1">
    <citation type="submission" date="2016-10" db="EMBL/GenBank/DDBJ databases">
        <authorList>
            <person name="de Groot N.N."/>
        </authorList>
    </citation>
    <scope>NUCLEOTIDE SEQUENCE [LARGE SCALE GENOMIC DNA]</scope>
    <source>
        <strain evidence="1 2">CGMCC 4.3143</strain>
    </source>
</reference>